<evidence type="ECO:0000256" key="1">
    <source>
        <dbReference type="SAM" id="MobiDB-lite"/>
    </source>
</evidence>
<dbReference type="Pfam" id="PF13717">
    <property type="entry name" value="Zn_ribbon_4"/>
    <property type="match status" value="1"/>
</dbReference>
<dbReference type="Pfam" id="PF11906">
    <property type="entry name" value="DUF3426"/>
    <property type="match status" value="1"/>
</dbReference>
<feature type="domain" description="Zinc finger/thioredoxin putative" evidence="3">
    <location>
        <begin position="6"/>
        <end position="40"/>
    </location>
</feature>
<dbReference type="InterPro" id="IPR021834">
    <property type="entry name" value="DUF3426"/>
</dbReference>
<dbReference type="EMBL" id="FO203512">
    <property type="protein sequence ID" value="CCK74786.1"/>
    <property type="molecule type" value="Genomic_DNA"/>
</dbReference>
<feature type="transmembrane region" description="Helical" evidence="2">
    <location>
        <begin position="272"/>
        <end position="295"/>
    </location>
</feature>
<dbReference type="STRING" id="698738.OLEAN_C06100"/>
<keyword evidence="5" id="KW-1185">Reference proteome</keyword>
<reference evidence="4 5" key="1">
    <citation type="journal article" date="2013" name="Nat. Commun.">
        <title>Genome sequence and functional genomic analysis of the oil-degrading bacterium Oleispira antarctica.</title>
        <authorList>
            <person name="Kube M."/>
            <person name="Chernikova T.N."/>
            <person name="Al-Ramahi Y."/>
            <person name="Beloqui A."/>
            <person name="Lopez-Cortez N."/>
            <person name="Guazzaroni M.E."/>
            <person name="Heipieper H.J."/>
            <person name="Klages S."/>
            <person name="Kotsyurbenko O.R."/>
            <person name="Langer I."/>
            <person name="Nechitaylo T.Y."/>
            <person name="Lunsdorf H."/>
            <person name="Fernandez M."/>
            <person name="Juarez S."/>
            <person name="Ciordia S."/>
            <person name="Singer A."/>
            <person name="Kagan O."/>
            <person name="Egorova O."/>
            <person name="Petit P.A."/>
            <person name="Stogios P."/>
            <person name="Kim Y."/>
            <person name="Tchigvintsev A."/>
            <person name="Flick R."/>
            <person name="Denaro R."/>
            <person name="Genovese M."/>
            <person name="Albar J.P."/>
            <person name="Reva O.N."/>
            <person name="Martinez-Gomariz M."/>
            <person name="Tran H."/>
            <person name="Ferrer M."/>
            <person name="Savchenko A."/>
            <person name="Yakunin A.F."/>
            <person name="Yakimov M.M."/>
            <person name="Golyshina O.V."/>
            <person name="Reinhardt R."/>
            <person name="Golyshin P.N."/>
        </authorList>
    </citation>
    <scope>NUCLEOTIDE SEQUENCE [LARGE SCALE GENOMIC DNA]</scope>
</reference>
<gene>
    <name evidence="4" type="ORF">OLEAN_C06100</name>
</gene>
<protein>
    <submittedName>
        <fullName evidence="4">Zinc finger-like domain protein</fullName>
    </submittedName>
</protein>
<dbReference type="KEGG" id="oai:OLEAN_C06100"/>
<dbReference type="Proteomes" id="UP000032749">
    <property type="component" value="Chromosome"/>
</dbReference>
<proteinExistence type="predicted"/>
<evidence type="ECO:0000259" key="3">
    <source>
        <dbReference type="Pfam" id="PF13717"/>
    </source>
</evidence>
<dbReference type="NCBIfam" id="TIGR02098">
    <property type="entry name" value="MJ0042_CXXC"/>
    <property type="match status" value="1"/>
</dbReference>
<evidence type="ECO:0000313" key="5">
    <source>
        <dbReference type="Proteomes" id="UP000032749"/>
    </source>
</evidence>
<keyword evidence="2" id="KW-0812">Transmembrane</keyword>
<dbReference type="PATRIC" id="fig|698738.3.peg.628"/>
<sequence>MAETHITRCPHCQTTFRIRLEQLAAAKGAVRCGSCLQVFKAANHLISGAPKAPAIQEQTPDSIAPTPAKEDTVIEEISFDDIPDQINDDPLEDFGIRQPDHNGDEVFANSLQLDDSIFSMQEKAKPSRYSLLDNKQDIELEDDQFGRNHDHVDETWTSNLMEDDEKSNSKSSAYDESWADALLDVDDDLVEDIDMSFTKENAAKQIDDFVPSLEDAPESNQYHLGGNNDFEQETVEIELTIADSVNDLLDEPLNLDNKGKKKAPVATPPSFLWLWLSGAIVMIFALVAQVGYFKFDSWSRHPQYRPVYALSCQLLNCQLPAIQNIRKMSTQHFMVRPHPKVKQALYIDTLLINSADYKQPFPDLNLIFTGLNDQTIASRHFKPEEYLAGELAGSNSMPLNVPIHIAIEIANPGAEAVGYRIELVANH</sequence>
<dbReference type="AlphaFoldDB" id="R4YK02"/>
<organism evidence="4 5">
    <name type="scientific">Oleispira antarctica RB-8</name>
    <dbReference type="NCBI Taxonomy" id="698738"/>
    <lineage>
        <taxon>Bacteria</taxon>
        <taxon>Pseudomonadati</taxon>
        <taxon>Pseudomonadota</taxon>
        <taxon>Gammaproteobacteria</taxon>
        <taxon>Oceanospirillales</taxon>
        <taxon>Oceanospirillaceae</taxon>
        <taxon>Oleispira</taxon>
    </lineage>
</organism>
<evidence type="ECO:0000256" key="2">
    <source>
        <dbReference type="SAM" id="Phobius"/>
    </source>
</evidence>
<feature type="region of interest" description="Disordered" evidence="1">
    <location>
        <begin position="154"/>
        <end position="173"/>
    </location>
</feature>
<name>R4YK02_OLEAN</name>
<dbReference type="OrthoDB" id="5294582at2"/>
<keyword evidence="2" id="KW-1133">Transmembrane helix</keyword>
<dbReference type="InterPro" id="IPR011723">
    <property type="entry name" value="Znf/thioredoxin_put"/>
</dbReference>
<evidence type="ECO:0000313" key="4">
    <source>
        <dbReference type="EMBL" id="CCK74786.1"/>
    </source>
</evidence>
<dbReference type="HOGENOM" id="CLU_036053_2_0_6"/>
<keyword evidence="2" id="KW-0472">Membrane</keyword>
<accession>R4YK02</accession>